<evidence type="ECO:0000259" key="1">
    <source>
        <dbReference type="Pfam" id="PF00881"/>
    </source>
</evidence>
<dbReference type="InterPro" id="IPR000415">
    <property type="entry name" value="Nitroreductase-like"/>
</dbReference>
<dbReference type="PANTHER" id="PTHR23026:SF123">
    <property type="entry name" value="NAD(P)H NITROREDUCTASE RV3131-RELATED"/>
    <property type="match status" value="1"/>
</dbReference>
<dbReference type="SUPFAM" id="SSF55469">
    <property type="entry name" value="FMN-dependent nitroreductase-like"/>
    <property type="match status" value="1"/>
</dbReference>
<reference evidence="2" key="1">
    <citation type="submission" date="2020-02" db="EMBL/GenBank/DDBJ databases">
        <authorList>
            <person name="Meier V. D."/>
        </authorList>
    </citation>
    <scope>NUCLEOTIDE SEQUENCE</scope>
    <source>
        <strain evidence="2">AVDCRST_MAG26</strain>
    </source>
</reference>
<evidence type="ECO:0000313" key="2">
    <source>
        <dbReference type="EMBL" id="CAA9276715.1"/>
    </source>
</evidence>
<dbReference type="InterPro" id="IPR029479">
    <property type="entry name" value="Nitroreductase"/>
</dbReference>
<dbReference type="AlphaFoldDB" id="A0A6J4JCN2"/>
<dbReference type="Gene3D" id="3.40.109.10">
    <property type="entry name" value="NADH Oxidase"/>
    <property type="match status" value="1"/>
</dbReference>
<proteinExistence type="predicted"/>
<dbReference type="CDD" id="cd02062">
    <property type="entry name" value="Nitro_FMN_reductase"/>
    <property type="match status" value="1"/>
</dbReference>
<gene>
    <name evidence="2" type="ORF">AVDCRST_MAG26-3102</name>
</gene>
<dbReference type="EMBL" id="CADCTK010000720">
    <property type="protein sequence ID" value="CAA9276715.1"/>
    <property type="molecule type" value="Genomic_DNA"/>
</dbReference>
<accession>A0A6J4JCN2</accession>
<protein>
    <submittedName>
        <fullName evidence="2">Nitroreductase</fullName>
    </submittedName>
</protein>
<name>A0A6J4JCN2_9CHLR</name>
<feature type="domain" description="Nitroreductase" evidence="1">
    <location>
        <begin position="11"/>
        <end position="229"/>
    </location>
</feature>
<dbReference type="InterPro" id="IPR050627">
    <property type="entry name" value="Nitroreductase/BluB"/>
</dbReference>
<dbReference type="Pfam" id="PF00881">
    <property type="entry name" value="Nitroreductase"/>
    <property type="match status" value="1"/>
</dbReference>
<dbReference type="GO" id="GO:0016491">
    <property type="term" value="F:oxidoreductase activity"/>
    <property type="evidence" value="ECO:0007669"/>
    <property type="project" value="InterPro"/>
</dbReference>
<organism evidence="2">
    <name type="scientific">uncultured Chloroflexia bacterium</name>
    <dbReference type="NCBI Taxonomy" id="1672391"/>
    <lineage>
        <taxon>Bacteria</taxon>
        <taxon>Bacillati</taxon>
        <taxon>Chloroflexota</taxon>
        <taxon>Chloroflexia</taxon>
        <taxon>environmental samples</taxon>
    </lineage>
</organism>
<dbReference type="PANTHER" id="PTHR23026">
    <property type="entry name" value="NADPH NITROREDUCTASE"/>
    <property type="match status" value="1"/>
</dbReference>
<sequence>MAQHVDLYEMIRTRRTTNGAFKPDPVAPEHVRTLLEMASHAPSHFNSQPWRFIVVQDQQRRTAVAEIAGQSMRMLMEEGSFWKRYSKYFRFSKDDVERTADGIHFDNMPSVLKPFARYVFSPKGGAVINKFQVPRVLGHDAHKLVASSPLLLGITLARSEYQPEDLSGLYSVISLGAVIQTIWLTANSLGMGMQFISTPMEVEGQWEKIVALLEVPDDQALLVLFRLGYVDPDAKRPTIDWSSPQRKRLGELAFSERWGASLEPVSHPDEVLPQA</sequence>